<name>A0AA40K5V2_9PEZI</name>
<feature type="domain" description="Heterokaryon incompatibility" evidence="1">
    <location>
        <begin position="50"/>
        <end position="232"/>
    </location>
</feature>
<keyword evidence="3" id="KW-1185">Reference proteome</keyword>
<evidence type="ECO:0000259" key="1">
    <source>
        <dbReference type="Pfam" id="PF06985"/>
    </source>
</evidence>
<dbReference type="InterPro" id="IPR010730">
    <property type="entry name" value="HET"/>
</dbReference>
<dbReference type="EMBL" id="JAUKUD010000004">
    <property type="protein sequence ID" value="KAK0747074.1"/>
    <property type="molecule type" value="Genomic_DNA"/>
</dbReference>
<dbReference type="Pfam" id="PF26639">
    <property type="entry name" value="Het-6_barrel"/>
    <property type="match status" value="1"/>
</dbReference>
<gene>
    <name evidence="2" type="ORF">B0T18DRAFT_413060</name>
</gene>
<protein>
    <submittedName>
        <fullName evidence="2">Heterokaryon incompatibility protein-domain-containing protein</fullName>
    </submittedName>
</protein>
<accession>A0AA40K5V2</accession>
<proteinExistence type="predicted"/>
<organism evidence="2 3">
    <name type="scientific">Schizothecium vesticola</name>
    <dbReference type="NCBI Taxonomy" id="314040"/>
    <lineage>
        <taxon>Eukaryota</taxon>
        <taxon>Fungi</taxon>
        <taxon>Dikarya</taxon>
        <taxon>Ascomycota</taxon>
        <taxon>Pezizomycotina</taxon>
        <taxon>Sordariomycetes</taxon>
        <taxon>Sordariomycetidae</taxon>
        <taxon>Sordariales</taxon>
        <taxon>Schizotheciaceae</taxon>
        <taxon>Schizothecium</taxon>
    </lineage>
</organism>
<evidence type="ECO:0000313" key="2">
    <source>
        <dbReference type="EMBL" id="KAK0747074.1"/>
    </source>
</evidence>
<sequence length="651" mass="72686">MMEPFKYHQVPFQDACKEIRLLSLSPSPTWSSPLQCRLSTTALADSSHPFTALSYVWGAATTTPQSIQITTASTNPASSTLPITTSLETALRYLRDPTSPTTLWIDQICINQGDPTEKAIQVGLMGTVYAAATQVLVWLGPAAHGSDLVMDAWAAMGREARAWGMEGYFTRERHGLLEGMVYGAEGVGGEEGRALQGVLERAADLCAPLLRVGMVKAWFEREWFTRVWVVQEFCLCADTVFVCGDRRVAAPLVRMAVQVLRYAVSKKFAVLSVPAVPMERLDEVSRESTGGLFMVRARREKFARGEAGGDGDRLHVLLRKLFVGHDARATEPRDRIYGLLGLAVDSGELGIRPNYTPGETSRSLTEAARAIVEKGARVDILCYSQFPKDVRSLPSWVPDWRPNLRRSYYTITETAEPHLYAASGDSAVEIVAPPGDNDRVLGLRGYLVDTIERVAEEAWVDMDWNHDRYRRYFDQFDALHRMSLEKGPPIHSQVRKKESRWRVPIGDIYWTKEVQSHRATPDVAVEHARCVQTVHEFEEMALLDGTELDERLAAWFERFHAGLIGASYRESMAIMVGKRPFLTRDGYLGMAPAEAEPGDVVIIFGGGRIPFVLRPTDVDESTFSFVGEAYCDGVMDGEIMEKTLKRSFFLD</sequence>
<dbReference type="Proteomes" id="UP001172155">
    <property type="component" value="Unassembled WGS sequence"/>
</dbReference>
<dbReference type="PANTHER" id="PTHR24148:SF73">
    <property type="entry name" value="HET DOMAIN PROTEIN (AFU_ORTHOLOGUE AFUA_8G01020)"/>
    <property type="match status" value="1"/>
</dbReference>
<dbReference type="PANTHER" id="PTHR24148">
    <property type="entry name" value="ANKYRIN REPEAT DOMAIN-CONTAINING PROTEIN 39 HOMOLOG-RELATED"/>
    <property type="match status" value="1"/>
</dbReference>
<dbReference type="Pfam" id="PF06985">
    <property type="entry name" value="HET"/>
    <property type="match status" value="1"/>
</dbReference>
<dbReference type="AlphaFoldDB" id="A0AA40K5V2"/>
<comment type="caution">
    <text evidence="2">The sequence shown here is derived from an EMBL/GenBank/DDBJ whole genome shotgun (WGS) entry which is preliminary data.</text>
</comment>
<dbReference type="InterPro" id="IPR052895">
    <property type="entry name" value="HetReg/Transcr_Mod"/>
</dbReference>
<evidence type="ECO:0000313" key="3">
    <source>
        <dbReference type="Proteomes" id="UP001172155"/>
    </source>
</evidence>
<reference evidence="2" key="1">
    <citation type="submission" date="2023-06" db="EMBL/GenBank/DDBJ databases">
        <title>Genome-scale phylogeny and comparative genomics of the fungal order Sordariales.</title>
        <authorList>
            <consortium name="Lawrence Berkeley National Laboratory"/>
            <person name="Hensen N."/>
            <person name="Bonometti L."/>
            <person name="Westerberg I."/>
            <person name="Brannstrom I.O."/>
            <person name="Guillou S."/>
            <person name="Cros-Aarteil S."/>
            <person name="Calhoun S."/>
            <person name="Haridas S."/>
            <person name="Kuo A."/>
            <person name="Mondo S."/>
            <person name="Pangilinan J."/>
            <person name="Riley R."/>
            <person name="LaButti K."/>
            <person name="Andreopoulos B."/>
            <person name="Lipzen A."/>
            <person name="Chen C."/>
            <person name="Yanf M."/>
            <person name="Daum C."/>
            <person name="Ng V."/>
            <person name="Clum A."/>
            <person name="Steindorff A."/>
            <person name="Ohm R."/>
            <person name="Martin F."/>
            <person name="Silar P."/>
            <person name="Natvig D."/>
            <person name="Lalanne C."/>
            <person name="Gautier V."/>
            <person name="Ament-velasquez S.L."/>
            <person name="Kruys A."/>
            <person name="Hutchinson M.I."/>
            <person name="Powell A.J."/>
            <person name="Barry K."/>
            <person name="Miller A.N."/>
            <person name="Grigoriev I.V."/>
            <person name="Debuchy R."/>
            <person name="Gladieux P."/>
            <person name="Thoren M.H."/>
            <person name="Johannesson H."/>
        </authorList>
    </citation>
    <scope>NUCLEOTIDE SEQUENCE</scope>
    <source>
        <strain evidence="2">SMH3187-1</strain>
    </source>
</reference>